<dbReference type="Proteomes" id="UP000006310">
    <property type="component" value="Chromosome 5"/>
</dbReference>
<protein>
    <submittedName>
        <fullName evidence="2">Uncharacterized protein</fullName>
    </submittedName>
</protein>
<reference evidence="2 3" key="1">
    <citation type="journal article" date="2011" name="Proc. Natl. Acad. Sci. U.S.A.">
        <title>Evolutionary erosion of yeast sex chromosomes by mating-type switching accidents.</title>
        <authorList>
            <person name="Gordon J.L."/>
            <person name="Armisen D."/>
            <person name="Proux-Wera E."/>
            <person name="Oheigeartaigh S.S."/>
            <person name="Byrne K.P."/>
            <person name="Wolfe K.H."/>
        </authorList>
    </citation>
    <scope>NUCLEOTIDE SEQUENCE [LARGE SCALE GENOMIC DNA]</scope>
    <source>
        <strain evidence="3">ATCC MYA-139 / BCRC 22969 / CBS 8797 / CCRC 22969 / KCTC 17520 / NBRC 10181 / NCYC 3082</strain>
    </source>
</reference>
<gene>
    <name evidence="2" type="primary">KNAG0E03580</name>
    <name evidence="2" type="ordered locus">KNAG_0E03580</name>
</gene>
<evidence type="ECO:0000313" key="3">
    <source>
        <dbReference type="Proteomes" id="UP000006310"/>
    </source>
</evidence>
<dbReference type="AlphaFoldDB" id="J7R6Y1"/>
<proteinExistence type="predicted"/>
<keyword evidence="3" id="KW-1185">Reference proteome</keyword>
<feature type="region of interest" description="Disordered" evidence="1">
    <location>
        <begin position="55"/>
        <end position="76"/>
    </location>
</feature>
<evidence type="ECO:0000256" key="1">
    <source>
        <dbReference type="SAM" id="MobiDB-lite"/>
    </source>
</evidence>
<feature type="compositionally biased region" description="Basic and acidic residues" evidence="1">
    <location>
        <begin position="63"/>
        <end position="76"/>
    </location>
</feature>
<dbReference type="OrthoDB" id="5398685at2759"/>
<dbReference type="HOGENOM" id="CLU_2654841_0_0_1"/>
<dbReference type="KEGG" id="kng:KNAG_0E03580"/>
<dbReference type="GeneID" id="34526315"/>
<reference evidence="3" key="2">
    <citation type="submission" date="2012-08" db="EMBL/GenBank/DDBJ databases">
        <title>Genome sequence of Kazachstania naganishii.</title>
        <authorList>
            <person name="Gordon J.L."/>
            <person name="Armisen D."/>
            <person name="Proux-Wera E."/>
            <person name="OhEigeartaigh S.S."/>
            <person name="Byrne K.P."/>
            <person name="Wolfe K.H."/>
        </authorList>
    </citation>
    <scope>NUCLEOTIDE SEQUENCE [LARGE SCALE GENOMIC DNA]</scope>
    <source>
        <strain evidence="3">ATCC MYA-139 / BCRC 22969 / CBS 8797 / CCRC 22969 / KCTC 17520 / NBRC 10181 / NCYC 3082</strain>
    </source>
</reference>
<sequence length="76" mass="8235">MTSDGVDGKNVETRNFAEALKMIQEGEKTATSVEHKLDAVEGVINGMLSQVKDLTSGKLGSAKGDEPRRRDDLPDF</sequence>
<organism evidence="2 3">
    <name type="scientific">Huiozyma naganishii (strain ATCC MYA-139 / BCRC 22969 / CBS 8797 / KCTC 17520 / NBRC 10181 / NCYC 3082 / Yp74L-3)</name>
    <name type="common">Yeast</name>
    <name type="synonym">Kazachstania naganishii</name>
    <dbReference type="NCBI Taxonomy" id="1071383"/>
    <lineage>
        <taxon>Eukaryota</taxon>
        <taxon>Fungi</taxon>
        <taxon>Dikarya</taxon>
        <taxon>Ascomycota</taxon>
        <taxon>Saccharomycotina</taxon>
        <taxon>Saccharomycetes</taxon>
        <taxon>Saccharomycetales</taxon>
        <taxon>Saccharomycetaceae</taxon>
        <taxon>Huiozyma</taxon>
    </lineage>
</organism>
<dbReference type="EMBL" id="HE978318">
    <property type="protein sequence ID" value="CCK70615.1"/>
    <property type="molecule type" value="Genomic_DNA"/>
</dbReference>
<evidence type="ECO:0000313" key="2">
    <source>
        <dbReference type="EMBL" id="CCK70615.1"/>
    </source>
</evidence>
<accession>J7R6Y1</accession>
<name>J7R6Y1_HUIN7</name>
<dbReference type="RefSeq" id="XP_022464861.1">
    <property type="nucleotide sequence ID" value="XM_022608357.1"/>
</dbReference>